<dbReference type="PRINTS" id="PR00377">
    <property type="entry name" value="IMPHPHTASES"/>
</dbReference>
<evidence type="ECO:0000256" key="6">
    <source>
        <dbReference type="ARBA" id="ARBA00022723"/>
    </source>
</evidence>
<dbReference type="Gene3D" id="3.40.190.80">
    <property type="match status" value="1"/>
</dbReference>
<keyword evidence="6" id="KW-0479">Metal-binding</keyword>
<reference evidence="13 14" key="1">
    <citation type="submission" date="2019-06" db="EMBL/GenBank/DDBJ databases">
        <title>Comparative genomics and metabolomics analyses of clavulanic acid producing Streptomyces species provides insight into specialized metabolism and evolution of beta-lactam biosynthetic gene clusters.</title>
        <authorList>
            <person name="Moore M.A."/>
            <person name="Cruz-Morales P."/>
            <person name="Barona Gomez F."/>
            <person name="Kapil T."/>
        </authorList>
    </citation>
    <scope>NUCLEOTIDE SEQUENCE [LARGE SCALE GENOMIC DNA]</scope>
    <source>
        <strain evidence="13 14">T-272</strain>
    </source>
</reference>
<comment type="cofactor">
    <cofactor evidence="1">
        <name>Mg(2+)</name>
        <dbReference type="ChEBI" id="CHEBI:18420"/>
    </cofactor>
</comment>
<dbReference type="InterPro" id="IPR011809">
    <property type="entry name" value="His_9_proposed"/>
</dbReference>
<dbReference type="EMBL" id="VDEQ01000032">
    <property type="protein sequence ID" value="MQS34705.1"/>
    <property type="molecule type" value="Genomic_DNA"/>
</dbReference>
<evidence type="ECO:0000256" key="4">
    <source>
        <dbReference type="ARBA" id="ARBA00013085"/>
    </source>
</evidence>
<dbReference type="GO" id="GO:0004401">
    <property type="term" value="F:histidinol-phosphatase activity"/>
    <property type="evidence" value="ECO:0007669"/>
    <property type="project" value="UniProtKB-EC"/>
</dbReference>
<dbReference type="InterPro" id="IPR000760">
    <property type="entry name" value="Inositol_monophosphatase-like"/>
</dbReference>
<evidence type="ECO:0000313" key="13">
    <source>
        <dbReference type="EMBL" id="MQS34705.1"/>
    </source>
</evidence>
<dbReference type="EC" id="3.1.3.15" evidence="4 11"/>
<proteinExistence type="inferred from homology"/>
<dbReference type="CDD" id="cd01641">
    <property type="entry name" value="Bacterial_IMPase_like_1"/>
    <property type="match status" value="1"/>
</dbReference>
<evidence type="ECO:0000256" key="12">
    <source>
        <dbReference type="SAM" id="MobiDB-lite"/>
    </source>
</evidence>
<dbReference type="Gene3D" id="3.30.540.10">
    <property type="entry name" value="Fructose-1,6-Bisphosphatase, subunit A, domain 1"/>
    <property type="match status" value="1"/>
</dbReference>
<sequence length="282" mass="30259">MSRQADLELALRLGDIADSVTSRRFQARDLWIQEKPDRTPVTDADTAVEKAVREALRSDRPDDAFAGEETGGSVTAGRTWMVDPIDGTKNFLRGVPVWATLIALLEDGRPTVGVISAPALHSRWWAAAGRGAWLRRGPVDSAPLPLRVSGNTRLADAYLSTTSTRTWDVFHSREAYLRLAEACWEDRAFGDFLQHCMVAEGTLDIAAEPVVNPWDITAVQILVEEAGGVCTDLLGASPQGGTGALSANPRLHQLALKALSAPPHAPAPDGRVGNPQRGGPSC</sequence>
<evidence type="ECO:0000256" key="2">
    <source>
        <dbReference type="ARBA" id="ARBA00004970"/>
    </source>
</evidence>
<evidence type="ECO:0000256" key="10">
    <source>
        <dbReference type="ARBA" id="ARBA00049158"/>
    </source>
</evidence>
<evidence type="ECO:0000256" key="7">
    <source>
        <dbReference type="ARBA" id="ARBA00022801"/>
    </source>
</evidence>
<evidence type="ECO:0000313" key="14">
    <source>
        <dbReference type="Proteomes" id="UP000460558"/>
    </source>
</evidence>
<dbReference type="Pfam" id="PF00459">
    <property type="entry name" value="Inositol_P"/>
    <property type="match status" value="1"/>
</dbReference>
<gene>
    <name evidence="13" type="primary">hisN</name>
    <name evidence="13" type="ORF">FFZ77_03435</name>
</gene>
<evidence type="ECO:0000256" key="1">
    <source>
        <dbReference type="ARBA" id="ARBA00001946"/>
    </source>
</evidence>
<accession>A0ABW9NN39</accession>
<keyword evidence="8" id="KW-0460">Magnesium</keyword>
<comment type="pathway">
    <text evidence="2">Amino-acid biosynthesis; L-histidine biosynthesis; L-histidine from 5-phospho-alpha-D-ribose 1-diphosphate: step 8/9.</text>
</comment>
<evidence type="ECO:0000256" key="8">
    <source>
        <dbReference type="ARBA" id="ARBA00022842"/>
    </source>
</evidence>
<keyword evidence="5" id="KW-0028">Amino-acid biosynthesis</keyword>
<keyword evidence="7 13" id="KW-0378">Hydrolase</keyword>
<dbReference type="PROSITE" id="PS00629">
    <property type="entry name" value="IMP_1"/>
    <property type="match status" value="1"/>
</dbReference>
<comment type="caution">
    <text evidence="13">The sequence shown here is derived from an EMBL/GenBank/DDBJ whole genome shotgun (WGS) entry which is preliminary data.</text>
</comment>
<organism evidence="13 14">
    <name type="scientific">Streptomyces katsurahamanus</name>
    <dbReference type="NCBI Taxonomy" id="2577098"/>
    <lineage>
        <taxon>Bacteria</taxon>
        <taxon>Bacillati</taxon>
        <taxon>Actinomycetota</taxon>
        <taxon>Actinomycetes</taxon>
        <taxon>Kitasatosporales</taxon>
        <taxon>Streptomycetaceae</taxon>
        <taxon>Streptomyces</taxon>
    </lineage>
</organism>
<evidence type="ECO:0000256" key="9">
    <source>
        <dbReference type="ARBA" id="ARBA00023102"/>
    </source>
</evidence>
<feature type="region of interest" description="Disordered" evidence="12">
    <location>
        <begin position="261"/>
        <end position="282"/>
    </location>
</feature>
<dbReference type="RefSeq" id="WP_153480884.1">
    <property type="nucleotide sequence ID" value="NZ_VDEQ01000032.1"/>
</dbReference>
<keyword evidence="14" id="KW-1185">Reference proteome</keyword>
<dbReference type="Proteomes" id="UP000460558">
    <property type="component" value="Unassembled WGS sequence"/>
</dbReference>
<dbReference type="PANTHER" id="PTHR20854:SF4">
    <property type="entry name" value="INOSITOL-1-MONOPHOSPHATASE-RELATED"/>
    <property type="match status" value="1"/>
</dbReference>
<comment type="similarity">
    <text evidence="3">Belongs to the inositol monophosphatase superfamily.</text>
</comment>
<comment type="catalytic activity">
    <reaction evidence="10">
        <text>L-histidinol phosphate + H2O = L-histidinol + phosphate</text>
        <dbReference type="Rhea" id="RHEA:14465"/>
        <dbReference type="ChEBI" id="CHEBI:15377"/>
        <dbReference type="ChEBI" id="CHEBI:43474"/>
        <dbReference type="ChEBI" id="CHEBI:57699"/>
        <dbReference type="ChEBI" id="CHEBI:57980"/>
        <dbReference type="EC" id="3.1.3.15"/>
    </reaction>
</comment>
<dbReference type="SUPFAM" id="SSF56655">
    <property type="entry name" value="Carbohydrate phosphatase"/>
    <property type="match status" value="1"/>
</dbReference>
<name>A0ABW9NN39_9ACTN</name>
<dbReference type="InterPro" id="IPR020583">
    <property type="entry name" value="Inositol_monoP_metal-BS"/>
</dbReference>
<dbReference type="PANTHER" id="PTHR20854">
    <property type="entry name" value="INOSITOL MONOPHOSPHATASE"/>
    <property type="match status" value="1"/>
</dbReference>
<keyword evidence="9" id="KW-0368">Histidine biosynthesis</keyword>
<evidence type="ECO:0000256" key="5">
    <source>
        <dbReference type="ARBA" id="ARBA00022605"/>
    </source>
</evidence>
<protein>
    <recommendedName>
        <fullName evidence="4 11">Histidinol-phosphatase</fullName>
        <ecNumber evidence="4 11">3.1.3.15</ecNumber>
    </recommendedName>
</protein>
<dbReference type="NCBIfam" id="TIGR02067">
    <property type="entry name" value="his_9_HisN"/>
    <property type="match status" value="1"/>
</dbReference>
<evidence type="ECO:0000256" key="3">
    <source>
        <dbReference type="ARBA" id="ARBA00009759"/>
    </source>
</evidence>
<evidence type="ECO:0000256" key="11">
    <source>
        <dbReference type="NCBIfam" id="TIGR02067"/>
    </source>
</evidence>